<dbReference type="RefSeq" id="XP_038731367.1">
    <property type="nucleotide sequence ID" value="XM_038877882.1"/>
</dbReference>
<accession>A0A9P5INL3</accession>
<dbReference type="EMBL" id="RCSW01000014">
    <property type="protein sequence ID" value="KAF7939287.1"/>
    <property type="molecule type" value="Genomic_DNA"/>
</dbReference>
<dbReference type="GeneID" id="62150956"/>
<keyword evidence="2" id="KW-1185">Reference proteome</keyword>
<comment type="caution">
    <text evidence="1">The sequence shown here is derived from an EMBL/GenBank/DDBJ whole genome shotgun (WGS) entry which is preliminary data.</text>
</comment>
<evidence type="ECO:0000313" key="1">
    <source>
        <dbReference type="EMBL" id="KAF7939287.1"/>
    </source>
</evidence>
<organism evidence="1 2">
    <name type="scientific">Botrytis byssoidea</name>
    <dbReference type="NCBI Taxonomy" id="139641"/>
    <lineage>
        <taxon>Eukaryota</taxon>
        <taxon>Fungi</taxon>
        <taxon>Dikarya</taxon>
        <taxon>Ascomycota</taxon>
        <taxon>Pezizomycotina</taxon>
        <taxon>Leotiomycetes</taxon>
        <taxon>Helotiales</taxon>
        <taxon>Sclerotiniaceae</taxon>
        <taxon>Botrytis</taxon>
    </lineage>
</organism>
<evidence type="ECO:0000313" key="2">
    <source>
        <dbReference type="Proteomes" id="UP000710849"/>
    </source>
</evidence>
<dbReference type="AlphaFoldDB" id="A0A9P5INL3"/>
<proteinExistence type="predicted"/>
<reference evidence="1 2" key="1">
    <citation type="journal article" date="2020" name="Genome Biol. Evol.">
        <title>Comparative genomics of Sclerotiniaceae.</title>
        <authorList>
            <person name="Valero Jimenez C.A."/>
            <person name="Steentjes M."/>
            <person name="Scholten O.E."/>
            <person name="Van Kan J.A.L."/>
        </authorList>
    </citation>
    <scope>NUCLEOTIDE SEQUENCE [LARGE SCALE GENOMIC DNA]</scope>
    <source>
        <strain evidence="1 2">MUCL 94</strain>
    </source>
</reference>
<dbReference type="Proteomes" id="UP000710849">
    <property type="component" value="Unassembled WGS sequence"/>
</dbReference>
<sequence>MIFNNNGASDPLQQFNPSTLSVDNKQKINTERKGYIELARFIFGDNWQFTKYILTFVCGYLSDSDPLTLKVVGLLGVGTDLAFAYRSVISGKHMMGESRYTSMEQQISESDIYATLETLRLERLPSGTTDINRSATNPPRVIKLMKSFYDDAQWEFIKLAIEWGFDRSYYTWAKVTRLHKEGIKVAEECRRLLASKNIEEEEVNRTLRNYLDENCFDINEADVGATLDIVQAWDYYMSRDGDKISKFLDDVRNVDKY</sequence>
<gene>
    <name evidence="1" type="ORF">EAE97_007367</name>
</gene>
<protein>
    <submittedName>
        <fullName evidence="1">Uncharacterized protein</fullName>
    </submittedName>
</protein>
<name>A0A9P5INL3_9HELO</name>